<accession>B3E6W9</accession>
<gene>
    <name evidence="1" type="ordered locus">Glov_2661</name>
</gene>
<keyword evidence="2" id="KW-1185">Reference proteome</keyword>
<name>B3E6W9_TRIL1</name>
<sequence>MVQKTIKLLFFPQDDQYWRIDWFGDISYPSQFVRRSTPSIRVALSPLPDANIDAAGVREISWTKQQQVYAPVGYLGKLKIGDIWRNGELIASPDYCKECFKDVSVCQETTSIIKAGVSTKVGHRDVFYLPLILHPCHTFHTGSFCALVNLDDGKCRRAAICNGWGTRW</sequence>
<dbReference type="OrthoDB" id="6736327at2"/>
<dbReference type="STRING" id="398767.Glov_2661"/>
<protein>
    <submittedName>
        <fullName evidence="1">Uncharacterized protein</fullName>
    </submittedName>
</protein>
<evidence type="ECO:0000313" key="1">
    <source>
        <dbReference type="EMBL" id="ACD96374.1"/>
    </source>
</evidence>
<dbReference type="AlphaFoldDB" id="B3E6W9"/>
<dbReference type="KEGG" id="glo:Glov_2661"/>
<dbReference type="eggNOG" id="ENOG5031VE2">
    <property type="taxonomic scope" value="Bacteria"/>
</dbReference>
<dbReference type="EMBL" id="CP001089">
    <property type="protein sequence ID" value="ACD96374.1"/>
    <property type="molecule type" value="Genomic_DNA"/>
</dbReference>
<proteinExistence type="predicted"/>
<dbReference type="Proteomes" id="UP000002420">
    <property type="component" value="Chromosome"/>
</dbReference>
<reference evidence="1 2" key="1">
    <citation type="submission" date="2008-05" db="EMBL/GenBank/DDBJ databases">
        <title>Complete sequence of chromosome of Geobacter lovleyi SZ.</title>
        <authorList>
            <consortium name="US DOE Joint Genome Institute"/>
            <person name="Lucas S."/>
            <person name="Copeland A."/>
            <person name="Lapidus A."/>
            <person name="Glavina del Rio T."/>
            <person name="Dalin E."/>
            <person name="Tice H."/>
            <person name="Bruce D."/>
            <person name="Goodwin L."/>
            <person name="Pitluck S."/>
            <person name="Chertkov O."/>
            <person name="Meincke L."/>
            <person name="Brettin T."/>
            <person name="Detter J.C."/>
            <person name="Han C."/>
            <person name="Tapia R."/>
            <person name="Kuske C.R."/>
            <person name="Schmutz J."/>
            <person name="Larimer F."/>
            <person name="Land M."/>
            <person name="Hauser L."/>
            <person name="Kyrpides N."/>
            <person name="Mikhailova N."/>
            <person name="Sung Y."/>
            <person name="Fletcher K.E."/>
            <person name="Ritalahti K.M."/>
            <person name="Loeffler F.E."/>
            <person name="Richardson P."/>
        </authorList>
    </citation>
    <scope>NUCLEOTIDE SEQUENCE [LARGE SCALE GENOMIC DNA]</scope>
    <source>
        <strain evidence="2">ATCC BAA-1151 / DSM 17278 / SZ</strain>
    </source>
</reference>
<organism evidence="1 2">
    <name type="scientific">Trichlorobacter lovleyi (strain ATCC BAA-1151 / DSM 17278 / SZ)</name>
    <name type="common">Geobacter lovleyi</name>
    <dbReference type="NCBI Taxonomy" id="398767"/>
    <lineage>
        <taxon>Bacteria</taxon>
        <taxon>Pseudomonadati</taxon>
        <taxon>Thermodesulfobacteriota</taxon>
        <taxon>Desulfuromonadia</taxon>
        <taxon>Geobacterales</taxon>
        <taxon>Geobacteraceae</taxon>
        <taxon>Trichlorobacter</taxon>
    </lineage>
</organism>
<dbReference type="HOGENOM" id="CLU_1584122_0_0_7"/>
<dbReference type="RefSeq" id="WP_012470705.1">
    <property type="nucleotide sequence ID" value="NC_010814.1"/>
</dbReference>
<evidence type="ECO:0000313" key="2">
    <source>
        <dbReference type="Proteomes" id="UP000002420"/>
    </source>
</evidence>